<gene>
    <name evidence="2" type="ORF">OE88DRAFT_1644536</name>
</gene>
<evidence type="ECO:0000256" key="1">
    <source>
        <dbReference type="SAM" id="MobiDB-lite"/>
    </source>
</evidence>
<dbReference type="Proteomes" id="UP000305948">
    <property type="component" value="Unassembled WGS sequence"/>
</dbReference>
<feature type="compositionally biased region" description="Basic residues" evidence="1">
    <location>
        <begin position="70"/>
        <end position="86"/>
    </location>
</feature>
<evidence type="ECO:0000313" key="2">
    <source>
        <dbReference type="EMBL" id="TFK51925.1"/>
    </source>
</evidence>
<feature type="compositionally biased region" description="Basic and acidic residues" evidence="1">
    <location>
        <begin position="106"/>
        <end position="123"/>
    </location>
</feature>
<dbReference type="AlphaFoldDB" id="A0A5C3N4J7"/>
<keyword evidence="3" id="KW-1185">Reference proteome</keyword>
<accession>A0A5C3N4J7</accession>
<feature type="compositionally biased region" description="Polar residues" evidence="1">
    <location>
        <begin position="561"/>
        <end position="577"/>
    </location>
</feature>
<feature type="region of interest" description="Disordered" evidence="1">
    <location>
        <begin position="185"/>
        <end position="370"/>
    </location>
</feature>
<name>A0A5C3N4J7_9AGAM</name>
<feature type="compositionally biased region" description="Low complexity" evidence="1">
    <location>
        <begin position="584"/>
        <end position="595"/>
    </location>
</feature>
<feature type="compositionally biased region" description="Basic and acidic residues" evidence="1">
    <location>
        <begin position="341"/>
        <end position="365"/>
    </location>
</feature>
<reference evidence="2 3" key="1">
    <citation type="journal article" date="2019" name="Nat. Ecol. Evol.">
        <title>Megaphylogeny resolves global patterns of mushroom evolution.</title>
        <authorList>
            <person name="Varga T."/>
            <person name="Krizsan K."/>
            <person name="Foldi C."/>
            <person name="Dima B."/>
            <person name="Sanchez-Garcia M."/>
            <person name="Sanchez-Ramirez S."/>
            <person name="Szollosi G.J."/>
            <person name="Szarkandi J.G."/>
            <person name="Papp V."/>
            <person name="Albert L."/>
            <person name="Andreopoulos W."/>
            <person name="Angelini C."/>
            <person name="Antonin V."/>
            <person name="Barry K.W."/>
            <person name="Bougher N.L."/>
            <person name="Buchanan P."/>
            <person name="Buyck B."/>
            <person name="Bense V."/>
            <person name="Catcheside P."/>
            <person name="Chovatia M."/>
            <person name="Cooper J."/>
            <person name="Damon W."/>
            <person name="Desjardin D."/>
            <person name="Finy P."/>
            <person name="Geml J."/>
            <person name="Haridas S."/>
            <person name="Hughes K."/>
            <person name="Justo A."/>
            <person name="Karasinski D."/>
            <person name="Kautmanova I."/>
            <person name="Kiss B."/>
            <person name="Kocsube S."/>
            <person name="Kotiranta H."/>
            <person name="LaButti K.M."/>
            <person name="Lechner B.E."/>
            <person name="Liimatainen K."/>
            <person name="Lipzen A."/>
            <person name="Lukacs Z."/>
            <person name="Mihaltcheva S."/>
            <person name="Morgado L.N."/>
            <person name="Niskanen T."/>
            <person name="Noordeloos M.E."/>
            <person name="Ohm R.A."/>
            <person name="Ortiz-Santana B."/>
            <person name="Ovrebo C."/>
            <person name="Racz N."/>
            <person name="Riley R."/>
            <person name="Savchenko A."/>
            <person name="Shiryaev A."/>
            <person name="Soop K."/>
            <person name="Spirin V."/>
            <person name="Szebenyi C."/>
            <person name="Tomsovsky M."/>
            <person name="Tulloss R.E."/>
            <person name="Uehling J."/>
            <person name="Grigoriev I.V."/>
            <person name="Vagvolgyi C."/>
            <person name="Papp T."/>
            <person name="Martin F.M."/>
            <person name="Miettinen O."/>
            <person name="Hibbett D.S."/>
            <person name="Nagy L.G."/>
        </authorList>
    </citation>
    <scope>NUCLEOTIDE SEQUENCE [LARGE SCALE GENOMIC DNA]</scope>
    <source>
        <strain evidence="2 3">OMC1185</strain>
    </source>
</reference>
<feature type="compositionally biased region" description="Polar residues" evidence="1">
    <location>
        <begin position="1"/>
        <end position="12"/>
    </location>
</feature>
<dbReference type="EMBL" id="ML213510">
    <property type="protein sequence ID" value="TFK51925.1"/>
    <property type="molecule type" value="Genomic_DNA"/>
</dbReference>
<dbReference type="STRING" id="5364.A0A5C3N4J7"/>
<feature type="compositionally biased region" description="Acidic residues" evidence="1">
    <location>
        <begin position="311"/>
        <end position="321"/>
    </location>
</feature>
<evidence type="ECO:0000313" key="3">
    <source>
        <dbReference type="Proteomes" id="UP000305948"/>
    </source>
</evidence>
<feature type="region of interest" description="Disordered" evidence="1">
    <location>
        <begin position="561"/>
        <end position="600"/>
    </location>
</feature>
<feature type="compositionally biased region" description="Polar residues" evidence="1">
    <location>
        <begin position="57"/>
        <end position="69"/>
    </location>
</feature>
<dbReference type="OrthoDB" id="3063746at2759"/>
<feature type="compositionally biased region" description="Acidic residues" evidence="1">
    <location>
        <begin position="290"/>
        <end position="303"/>
    </location>
</feature>
<feature type="region of interest" description="Disordered" evidence="1">
    <location>
        <begin position="1"/>
        <end position="155"/>
    </location>
</feature>
<proteinExistence type="predicted"/>
<protein>
    <submittedName>
        <fullName evidence="2">Uncharacterized protein</fullName>
    </submittedName>
</protein>
<feature type="compositionally biased region" description="Polar residues" evidence="1">
    <location>
        <begin position="201"/>
        <end position="216"/>
    </location>
</feature>
<organism evidence="2 3">
    <name type="scientific">Heliocybe sulcata</name>
    <dbReference type="NCBI Taxonomy" id="5364"/>
    <lineage>
        <taxon>Eukaryota</taxon>
        <taxon>Fungi</taxon>
        <taxon>Dikarya</taxon>
        <taxon>Basidiomycota</taxon>
        <taxon>Agaricomycotina</taxon>
        <taxon>Agaricomycetes</taxon>
        <taxon>Gloeophyllales</taxon>
        <taxon>Gloeophyllaceae</taxon>
        <taxon>Heliocybe</taxon>
    </lineage>
</organism>
<sequence>MNFMATPSSELETPTRKSTRKSVPNRRIGSPVELTVLTSMTAIPETELAPDSGGGTSASAAVQSSNTRTSARKVGNRRIVPKKKATRNKEGDGPKTGESSKASTAKNRESKNRSRVAASDHPDQGLPGTAEDAINITSDSEDETGLIGASSDMPSTKELIAQTLDVKRSAQAAVTPLKKKITIAGNKRRIPGSDDDVQVLPSPSNSQIIRPSSTQKPVIKRQKVVGKKESAGGPPSVKAAPKTERLEQSSPVRSDDLFDLDTEDDDGQEGDEAQDSEEGVADDGNRGNNSEEEEVDEEEGEQEFMEKSGGESDEEEEPDDDDRPRPIAPPKPAETDSDDDDRPKVLRRSVDNVEKGKGSNAKVDKGPAPNRNLFKQFEEAAMADTYEDLPALKYWVNAKPYRDFGGRSTGNVLFGHLKFHLKCHETYAPCKNRLPNSSRDPICPHVQKDLEFIKKSLCFQQKGLSVLNLSRISPDILHVTSRKDSAIAVLQEDTPVLCASVVAVTECYLHKPVERSGFSFKYLSGVFYTLEWQRWLSVVGTVYDQTEHVVARMDGDAVQFSTSSGGPANVGAPSTPSSRPPLFSPSKSVKPASSVGRDQANRTLDLNDKVPIYDGRLNVVDRALNWDKWIDRLDQVGLPEFTTEVPAGSTAMVGYTITRWKPTKPIQGTDPVLSLNLQWVVVITSPVVD</sequence>
<feature type="compositionally biased region" description="Acidic residues" evidence="1">
    <location>
        <begin position="257"/>
        <end position="281"/>
    </location>
</feature>